<keyword evidence="5" id="KW-0479">Metal-binding</keyword>
<dbReference type="PIRSF" id="PIRSF001563">
    <property type="entry name" value="Folylpolyglu_synth"/>
    <property type="match status" value="1"/>
</dbReference>
<evidence type="ECO:0000313" key="14">
    <source>
        <dbReference type="EMBL" id="HIX49420.1"/>
    </source>
</evidence>
<reference evidence="14" key="1">
    <citation type="journal article" date="2021" name="PeerJ">
        <title>Extensive microbial diversity within the chicken gut microbiome revealed by metagenomics and culture.</title>
        <authorList>
            <person name="Gilroy R."/>
            <person name="Ravi A."/>
            <person name="Getino M."/>
            <person name="Pursley I."/>
            <person name="Horton D.L."/>
            <person name="Alikhan N.F."/>
            <person name="Baker D."/>
            <person name="Gharbi K."/>
            <person name="Hall N."/>
            <person name="Watson M."/>
            <person name="Adriaenssens E.M."/>
            <person name="Foster-Nyarko E."/>
            <person name="Jarju S."/>
            <person name="Secka A."/>
            <person name="Antonio M."/>
            <person name="Oren A."/>
            <person name="Chaudhuri R.R."/>
            <person name="La Ragione R."/>
            <person name="Hildebrand F."/>
            <person name="Pallen M.J."/>
        </authorList>
    </citation>
    <scope>NUCLEOTIDE SEQUENCE</scope>
    <source>
        <strain evidence="14">ChiSjej5B23-15282</strain>
    </source>
</reference>
<evidence type="ECO:0000256" key="2">
    <source>
        <dbReference type="ARBA" id="ARBA00008276"/>
    </source>
</evidence>
<dbReference type="PANTHER" id="PTHR11136">
    <property type="entry name" value="FOLYLPOLYGLUTAMATE SYNTHASE-RELATED"/>
    <property type="match status" value="1"/>
</dbReference>
<dbReference type="Gene3D" id="3.40.1190.10">
    <property type="entry name" value="Mur-like, catalytic domain"/>
    <property type="match status" value="1"/>
</dbReference>
<evidence type="ECO:0000256" key="1">
    <source>
        <dbReference type="ARBA" id="ARBA00001946"/>
    </source>
</evidence>
<dbReference type="PANTHER" id="PTHR11136:SF0">
    <property type="entry name" value="DIHYDROFOLATE SYNTHETASE-RELATED"/>
    <property type="match status" value="1"/>
</dbReference>
<evidence type="ECO:0000256" key="8">
    <source>
        <dbReference type="ARBA" id="ARBA00022842"/>
    </source>
</evidence>
<comment type="cofactor">
    <cofactor evidence="1">
        <name>Mg(2+)</name>
        <dbReference type="ChEBI" id="CHEBI:18420"/>
    </cofactor>
</comment>
<organism evidence="14 15">
    <name type="scientific">Candidatus Mediterraneibacter caccavium</name>
    <dbReference type="NCBI Taxonomy" id="2838661"/>
    <lineage>
        <taxon>Bacteria</taxon>
        <taxon>Bacillati</taxon>
        <taxon>Bacillota</taxon>
        <taxon>Clostridia</taxon>
        <taxon>Lachnospirales</taxon>
        <taxon>Lachnospiraceae</taxon>
        <taxon>Mediterraneibacter</taxon>
    </lineage>
</organism>
<dbReference type="InterPro" id="IPR036565">
    <property type="entry name" value="Mur-like_cat_sf"/>
</dbReference>
<sequence>MTYQEAVNYILEIPKFTKKNDREHTRAFLRYLGDPQEHMKVLHVAGTNGKGSVCAYLDGMLRSEGKRTGLFTSPHLVKMNERIVTGGEQISDAQFCAVFEKTRKAVESMEAQGLAHPTFFEFLFGMALAAFAEAGTEYAVIETGLGGRLDATSAVEDPAVCVITSIGLDHMEYLGHTLGEIAGEKAGIIRPGVPVFYAQTAEESDSVIAQTAEERGSFCKKIGKDAYEILGIRDKHIAFSCSSAYYGNTTWKLNNTGIYQPGNAMLALEVMRYLFGENGHPERWRAVLADLKWEGRMEEVLPDVYVDGAHNISAVEAFTESVPGDGRKNIILFSAVQDKDYEKMAECLCRKKAAALYVVTHIDDSRGAAAQRLADIFRKYTGQPVIVKESVKEALAYALDIQGGRRIYCLGSLYLAGMIKGLVQEER</sequence>
<dbReference type="Pfam" id="PF02875">
    <property type="entry name" value="Mur_ligase_C"/>
    <property type="match status" value="1"/>
</dbReference>
<dbReference type="InterPro" id="IPR013221">
    <property type="entry name" value="Mur_ligase_cen"/>
</dbReference>
<dbReference type="Gene3D" id="3.90.190.20">
    <property type="entry name" value="Mur ligase, C-terminal domain"/>
    <property type="match status" value="1"/>
</dbReference>
<comment type="catalytic activity">
    <reaction evidence="10">
        <text>(6S)-5,6,7,8-tetrahydrofolyl-(gamma-L-Glu)(n) + L-glutamate + ATP = (6S)-5,6,7,8-tetrahydrofolyl-(gamma-L-Glu)(n+1) + ADP + phosphate + H(+)</text>
        <dbReference type="Rhea" id="RHEA:10580"/>
        <dbReference type="Rhea" id="RHEA-COMP:14738"/>
        <dbReference type="Rhea" id="RHEA-COMP:14740"/>
        <dbReference type="ChEBI" id="CHEBI:15378"/>
        <dbReference type="ChEBI" id="CHEBI:29985"/>
        <dbReference type="ChEBI" id="CHEBI:30616"/>
        <dbReference type="ChEBI" id="CHEBI:43474"/>
        <dbReference type="ChEBI" id="CHEBI:141005"/>
        <dbReference type="ChEBI" id="CHEBI:456216"/>
        <dbReference type="EC" id="6.3.2.17"/>
    </reaction>
</comment>
<feature type="domain" description="Mur ligase C-terminal" evidence="12">
    <location>
        <begin position="295"/>
        <end position="412"/>
    </location>
</feature>
<comment type="similarity">
    <text evidence="2 11">Belongs to the folylpolyglutamate synthase family.</text>
</comment>
<dbReference type="AlphaFoldDB" id="A0A9D2ATL1"/>
<dbReference type="EC" id="6.3.2.17" evidence="3"/>
<evidence type="ECO:0000256" key="9">
    <source>
        <dbReference type="ARBA" id="ARBA00030592"/>
    </source>
</evidence>
<dbReference type="PROSITE" id="PS01011">
    <property type="entry name" value="FOLYLPOLYGLU_SYNT_1"/>
    <property type="match status" value="1"/>
</dbReference>
<accession>A0A9D2ATL1</accession>
<dbReference type="GO" id="GO:0008841">
    <property type="term" value="F:dihydrofolate synthase activity"/>
    <property type="evidence" value="ECO:0007669"/>
    <property type="project" value="TreeGrafter"/>
</dbReference>
<evidence type="ECO:0000259" key="12">
    <source>
        <dbReference type="Pfam" id="PF02875"/>
    </source>
</evidence>
<dbReference type="GO" id="GO:0004326">
    <property type="term" value="F:tetrahydrofolylpolyglutamate synthase activity"/>
    <property type="evidence" value="ECO:0007669"/>
    <property type="project" value="UniProtKB-EC"/>
</dbReference>
<keyword evidence="6 11" id="KW-0547">Nucleotide-binding</keyword>
<evidence type="ECO:0000313" key="15">
    <source>
        <dbReference type="Proteomes" id="UP000824243"/>
    </source>
</evidence>
<dbReference type="Pfam" id="PF08245">
    <property type="entry name" value="Mur_ligase_M"/>
    <property type="match status" value="1"/>
</dbReference>
<dbReference type="InterPro" id="IPR018109">
    <property type="entry name" value="Folylpolyglutamate_synth_CS"/>
</dbReference>
<name>A0A9D2ATL1_9FIRM</name>
<dbReference type="GO" id="GO:0005524">
    <property type="term" value="F:ATP binding"/>
    <property type="evidence" value="ECO:0007669"/>
    <property type="project" value="UniProtKB-KW"/>
</dbReference>
<gene>
    <name evidence="14" type="ORF">H9981_10510</name>
</gene>
<protein>
    <recommendedName>
        <fullName evidence="3">tetrahydrofolate synthase</fullName>
        <ecNumber evidence="3">6.3.2.17</ecNumber>
    </recommendedName>
    <alternativeName>
        <fullName evidence="9">Tetrahydrofolylpolyglutamate synthase</fullName>
    </alternativeName>
</protein>
<dbReference type="SUPFAM" id="SSF53623">
    <property type="entry name" value="MurD-like peptide ligases, catalytic domain"/>
    <property type="match status" value="1"/>
</dbReference>
<dbReference type="GO" id="GO:0005737">
    <property type="term" value="C:cytoplasm"/>
    <property type="evidence" value="ECO:0007669"/>
    <property type="project" value="TreeGrafter"/>
</dbReference>
<dbReference type="InterPro" id="IPR004101">
    <property type="entry name" value="Mur_ligase_C"/>
</dbReference>
<keyword evidence="7 11" id="KW-0067">ATP-binding</keyword>
<keyword evidence="8" id="KW-0460">Magnesium</keyword>
<evidence type="ECO:0000256" key="6">
    <source>
        <dbReference type="ARBA" id="ARBA00022741"/>
    </source>
</evidence>
<evidence type="ECO:0000256" key="4">
    <source>
        <dbReference type="ARBA" id="ARBA00022598"/>
    </source>
</evidence>
<dbReference type="FunFam" id="3.40.1190.10:FF:000011">
    <property type="entry name" value="Folylpolyglutamate synthase/dihydrofolate synthase"/>
    <property type="match status" value="1"/>
</dbReference>
<evidence type="ECO:0000256" key="5">
    <source>
        <dbReference type="ARBA" id="ARBA00022723"/>
    </source>
</evidence>
<evidence type="ECO:0000259" key="13">
    <source>
        <dbReference type="Pfam" id="PF08245"/>
    </source>
</evidence>
<evidence type="ECO:0000256" key="7">
    <source>
        <dbReference type="ARBA" id="ARBA00022840"/>
    </source>
</evidence>
<dbReference type="NCBIfam" id="TIGR01499">
    <property type="entry name" value="folC"/>
    <property type="match status" value="1"/>
</dbReference>
<feature type="domain" description="Mur ligase central" evidence="13">
    <location>
        <begin position="44"/>
        <end position="269"/>
    </location>
</feature>
<dbReference type="EMBL" id="DXFA01000175">
    <property type="protein sequence ID" value="HIX49420.1"/>
    <property type="molecule type" value="Genomic_DNA"/>
</dbReference>
<dbReference type="Proteomes" id="UP000824243">
    <property type="component" value="Unassembled WGS sequence"/>
</dbReference>
<comment type="caution">
    <text evidence="14">The sequence shown here is derived from an EMBL/GenBank/DDBJ whole genome shotgun (WGS) entry which is preliminary data.</text>
</comment>
<dbReference type="InterPro" id="IPR036615">
    <property type="entry name" value="Mur_ligase_C_dom_sf"/>
</dbReference>
<reference evidence="14" key="2">
    <citation type="submission" date="2021-04" db="EMBL/GenBank/DDBJ databases">
        <authorList>
            <person name="Gilroy R."/>
        </authorList>
    </citation>
    <scope>NUCLEOTIDE SEQUENCE</scope>
    <source>
        <strain evidence="14">ChiSjej5B23-15282</strain>
    </source>
</reference>
<proteinExistence type="inferred from homology"/>
<dbReference type="InterPro" id="IPR001645">
    <property type="entry name" value="Folylpolyglutamate_synth"/>
</dbReference>
<dbReference type="GO" id="GO:0046872">
    <property type="term" value="F:metal ion binding"/>
    <property type="evidence" value="ECO:0007669"/>
    <property type="project" value="UniProtKB-KW"/>
</dbReference>
<evidence type="ECO:0000256" key="11">
    <source>
        <dbReference type="PIRNR" id="PIRNR001563"/>
    </source>
</evidence>
<keyword evidence="4 11" id="KW-0436">Ligase</keyword>
<evidence type="ECO:0000256" key="10">
    <source>
        <dbReference type="ARBA" id="ARBA00047493"/>
    </source>
</evidence>
<dbReference type="SUPFAM" id="SSF53244">
    <property type="entry name" value="MurD-like peptide ligases, peptide-binding domain"/>
    <property type="match status" value="1"/>
</dbReference>
<evidence type="ECO:0000256" key="3">
    <source>
        <dbReference type="ARBA" id="ARBA00013025"/>
    </source>
</evidence>